<dbReference type="CDD" id="cd00054">
    <property type="entry name" value="EGF_CA"/>
    <property type="match status" value="2"/>
</dbReference>
<comment type="caution">
    <text evidence="7">The sequence shown here is derived from an EMBL/GenBank/DDBJ whole genome shotgun (WGS) entry which is preliminary data.</text>
</comment>
<dbReference type="PANTHER" id="PTHR45836">
    <property type="entry name" value="SLIT HOMOLOG"/>
    <property type="match status" value="1"/>
</dbReference>
<evidence type="ECO:0000313" key="8">
    <source>
        <dbReference type="Proteomes" id="UP000593567"/>
    </source>
</evidence>
<dbReference type="EMBL" id="VXIV02003045">
    <property type="protein sequence ID" value="KAF6021416.1"/>
    <property type="molecule type" value="Genomic_DNA"/>
</dbReference>
<dbReference type="SMART" id="SM00181">
    <property type="entry name" value="EGF"/>
    <property type="match status" value="2"/>
</dbReference>
<keyword evidence="1 5" id="KW-0245">EGF-like domain</keyword>
<dbReference type="PANTHER" id="PTHR45836:SF13">
    <property type="entry name" value="PROTEIN CRUMBS"/>
    <property type="match status" value="1"/>
</dbReference>
<dbReference type="Gene3D" id="2.10.25.10">
    <property type="entry name" value="Laminin"/>
    <property type="match status" value="1"/>
</dbReference>
<dbReference type="FunFam" id="2.10.25.10:FF:000125">
    <property type="entry name" value="Neurogenic locus notch protein-like"/>
    <property type="match status" value="1"/>
</dbReference>
<dbReference type="PROSITE" id="PS50026">
    <property type="entry name" value="EGF_3"/>
    <property type="match status" value="2"/>
</dbReference>
<dbReference type="GO" id="GO:0007219">
    <property type="term" value="P:Notch signaling pathway"/>
    <property type="evidence" value="ECO:0007669"/>
    <property type="project" value="TreeGrafter"/>
</dbReference>
<protein>
    <recommendedName>
        <fullName evidence="6">EGF-like domain-containing protein</fullName>
    </recommendedName>
</protein>
<evidence type="ECO:0000313" key="7">
    <source>
        <dbReference type="EMBL" id="KAF6021416.1"/>
    </source>
</evidence>
<gene>
    <name evidence="7" type="ORF">EB796_020283</name>
</gene>
<proteinExistence type="predicted"/>
<dbReference type="GO" id="GO:0007411">
    <property type="term" value="P:axon guidance"/>
    <property type="evidence" value="ECO:0007669"/>
    <property type="project" value="TreeGrafter"/>
</dbReference>
<dbReference type="InterPro" id="IPR049883">
    <property type="entry name" value="NOTCH1_EGF-like"/>
</dbReference>
<evidence type="ECO:0000256" key="1">
    <source>
        <dbReference type="ARBA" id="ARBA00022536"/>
    </source>
</evidence>
<keyword evidence="2" id="KW-0732">Signal</keyword>
<evidence type="ECO:0000256" key="5">
    <source>
        <dbReference type="PROSITE-ProRule" id="PRU00076"/>
    </source>
</evidence>
<dbReference type="GO" id="GO:0005886">
    <property type="term" value="C:plasma membrane"/>
    <property type="evidence" value="ECO:0007669"/>
    <property type="project" value="TreeGrafter"/>
</dbReference>
<dbReference type="InterPro" id="IPR001881">
    <property type="entry name" value="EGF-like_Ca-bd_dom"/>
</dbReference>
<dbReference type="OrthoDB" id="6516201at2759"/>
<dbReference type="Pfam" id="PF07645">
    <property type="entry name" value="EGF_CA"/>
    <property type="match status" value="2"/>
</dbReference>
<dbReference type="GO" id="GO:0043235">
    <property type="term" value="C:receptor complex"/>
    <property type="evidence" value="ECO:0007669"/>
    <property type="project" value="TreeGrafter"/>
</dbReference>
<reference evidence="7" key="1">
    <citation type="submission" date="2020-06" db="EMBL/GenBank/DDBJ databases">
        <title>Draft genome of Bugula neritina, a colonial animal packing powerful symbionts and potential medicines.</title>
        <authorList>
            <person name="Rayko M."/>
        </authorList>
    </citation>
    <scope>NUCLEOTIDE SEQUENCE [LARGE SCALE GENOMIC DNA]</scope>
    <source>
        <strain evidence="7">Kwan_BN1</strain>
    </source>
</reference>
<keyword evidence="4 5" id="KW-1015">Disulfide bond</keyword>
<feature type="disulfide bond" evidence="5">
    <location>
        <begin position="45"/>
        <end position="54"/>
    </location>
</feature>
<accession>A0A7J7J6X8</accession>
<name>A0A7J7J6X8_BUGNE</name>
<sequence length="151" mass="16075">MTSLFLALGWTDNSTCNVDINECDLDICENGGNCTNTNGSFTCQCTEFWTGDVCSEDILECSQPDSCQNSGNCTELEGGFTCNCTGTDLCENSGLCVDTIGSYACNCSKTRGGLKKLETTKTDLCAAVEPLITAVDYASSGQVEHHIVLMN</sequence>
<dbReference type="PROSITE" id="PS00010">
    <property type="entry name" value="ASX_HYDROXYL"/>
    <property type="match status" value="1"/>
</dbReference>
<dbReference type="InterPro" id="IPR051355">
    <property type="entry name" value="Notch/Slit_guidance"/>
</dbReference>
<dbReference type="PROSITE" id="PS00022">
    <property type="entry name" value="EGF_1"/>
    <property type="match status" value="1"/>
</dbReference>
<feature type="domain" description="EGF-like" evidence="6">
    <location>
        <begin position="19"/>
        <end position="55"/>
    </location>
</feature>
<keyword evidence="3" id="KW-0677">Repeat</keyword>
<dbReference type="AlphaFoldDB" id="A0A7J7J6X8"/>
<dbReference type="GO" id="GO:0005509">
    <property type="term" value="F:calcium ion binding"/>
    <property type="evidence" value="ECO:0007669"/>
    <property type="project" value="InterPro"/>
</dbReference>
<dbReference type="GO" id="GO:0009986">
    <property type="term" value="C:cell surface"/>
    <property type="evidence" value="ECO:0007669"/>
    <property type="project" value="TreeGrafter"/>
</dbReference>
<dbReference type="SUPFAM" id="SSF57196">
    <property type="entry name" value="EGF/Laminin"/>
    <property type="match status" value="1"/>
</dbReference>
<dbReference type="Proteomes" id="UP000593567">
    <property type="component" value="Unassembled WGS sequence"/>
</dbReference>
<feature type="domain" description="EGF-like" evidence="6">
    <location>
        <begin position="57"/>
        <end position="91"/>
    </location>
</feature>
<evidence type="ECO:0000256" key="2">
    <source>
        <dbReference type="ARBA" id="ARBA00022729"/>
    </source>
</evidence>
<evidence type="ECO:0000256" key="3">
    <source>
        <dbReference type="ARBA" id="ARBA00022737"/>
    </source>
</evidence>
<dbReference type="InterPro" id="IPR000152">
    <property type="entry name" value="EGF-type_Asp/Asn_hydroxyl_site"/>
</dbReference>
<evidence type="ECO:0000256" key="4">
    <source>
        <dbReference type="ARBA" id="ARBA00023157"/>
    </source>
</evidence>
<dbReference type="InterPro" id="IPR000742">
    <property type="entry name" value="EGF"/>
</dbReference>
<dbReference type="SMART" id="SM00179">
    <property type="entry name" value="EGF_CA"/>
    <property type="match status" value="2"/>
</dbReference>
<evidence type="ECO:0000259" key="6">
    <source>
        <dbReference type="PROSITE" id="PS50026"/>
    </source>
</evidence>
<organism evidence="7 8">
    <name type="scientific">Bugula neritina</name>
    <name type="common">Brown bryozoan</name>
    <name type="synonym">Sertularia neritina</name>
    <dbReference type="NCBI Taxonomy" id="10212"/>
    <lineage>
        <taxon>Eukaryota</taxon>
        <taxon>Metazoa</taxon>
        <taxon>Spiralia</taxon>
        <taxon>Lophotrochozoa</taxon>
        <taxon>Bryozoa</taxon>
        <taxon>Gymnolaemata</taxon>
        <taxon>Cheilostomatida</taxon>
        <taxon>Flustrina</taxon>
        <taxon>Buguloidea</taxon>
        <taxon>Bugulidae</taxon>
        <taxon>Bugula</taxon>
    </lineage>
</organism>
<comment type="caution">
    <text evidence="5">Lacks conserved residue(s) required for the propagation of feature annotation.</text>
</comment>
<keyword evidence="8" id="KW-1185">Reference proteome</keyword>